<evidence type="ECO:0000313" key="2">
    <source>
        <dbReference type="EMBL" id="XBX77899.1"/>
    </source>
</evidence>
<organism evidence="2">
    <name type="scientific">Microbacterium sp. A8/3-1</name>
    <dbReference type="NCBI Taxonomy" id="3160749"/>
    <lineage>
        <taxon>Bacteria</taxon>
        <taxon>Bacillati</taxon>
        <taxon>Actinomycetota</taxon>
        <taxon>Actinomycetes</taxon>
        <taxon>Micrococcales</taxon>
        <taxon>Microbacteriaceae</taxon>
        <taxon>Microbacterium</taxon>
    </lineage>
</organism>
<feature type="transmembrane region" description="Helical" evidence="1">
    <location>
        <begin position="9"/>
        <end position="32"/>
    </location>
</feature>
<evidence type="ECO:0000256" key="1">
    <source>
        <dbReference type="SAM" id="Phobius"/>
    </source>
</evidence>
<proteinExistence type="predicted"/>
<keyword evidence="1" id="KW-1133">Transmembrane helix</keyword>
<dbReference type="AlphaFoldDB" id="A0AAU7VWD9"/>
<reference evidence="2" key="1">
    <citation type="submission" date="2024-06" db="EMBL/GenBank/DDBJ databases">
        <title>Draft genome sequence of Microbacterium sp. strain A8/3-1, isolated from Oxytropis tragacanthoides Fisch. ex DC. Root nodules in the Altai region of Russia.</title>
        <authorList>
            <person name="Sazanova A."/>
            <person name="Guro P."/>
            <person name="Kuznetsova I."/>
            <person name="Belimov A."/>
            <person name="Safronova V."/>
        </authorList>
    </citation>
    <scope>NUCLEOTIDE SEQUENCE</scope>
    <source>
        <strain evidence="2">A8/3-1</strain>
    </source>
</reference>
<protein>
    <submittedName>
        <fullName evidence="2">Uncharacterized protein</fullName>
    </submittedName>
</protein>
<feature type="transmembrane region" description="Helical" evidence="1">
    <location>
        <begin position="38"/>
        <end position="56"/>
    </location>
</feature>
<dbReference type="RefSeq" id="WP_350351308.1">
    <property type="nucleotide sequence ID" value="NZ_CP158357.1"/>
</dbReference>
<gene>
    <name evidence="2" type="ORF">ABS642_18590</name>
</gene>
<name>A0AAU7VWD9_9MICO</name>
<sequence length="64" mass="7231">MTKKRISPAAFATIIVAPIVVLEIILLATGVWTMSGSMIFVLVINVIFWCMNYFIWRQAGRART</sequence>
<accession>A0AAU7VWD9</accession>
<dbReference type="EMBL" id="CP158357">
    <property type="protein sequence ID" value="XBX77899.1"/>
    <property type="molecule type" value="Genomic_DNA"/>
</dbReference>
<keyword evidence="1" id="KW-0812">Transmembrane</keyword>
<keyword evidence="1" id="KW-0472">Membrane</keyword>